<reference evidence="2" key="2">
    <citation type="journal article" date="2023" name="IMA Fungus">
        <title>Comparative genomic study of the Penicillium genus elucidates a diverse pangenome and 15 lateral gene transfer events.</title>
        <authorList>
            <person name="Petersen C."/>
            <person name="Sorensen T."/>
            <person name="Nielsen M.R."/>
            <person name="Sondergaard T.E."/>
            <person name="Sorensen J.L."/>
            <person name="Fitzpatrick D.A."/>
            <person name="Frisvad J.C."/>
            <person name="Nielsen K.L."/>
        </authorList>
    </citation>
    <scope>NUCLEOTIDE SEQUENCE</scope>
    <source>
        <strain evidence="2">IBT 26290</strain>
    </source>
</reference>
<proteinExistence type="predicted"/>
<feature type="region of interest" description="Disordered" evidence="1">
    <location>
        <begin position="306"/>
        <end position="453"/>
    </location>
</feature>
<dbReference type="OrthoDB" id="5398515at2759"/>
<feature type="compositionally biased region" description="Basic residues" evidence="1">
    <location>
        <begin position="63"/>
        <end position="73"/>
    </location>
</feature>
<dbReference type="RefSeq" id="XP_056544381.1">
    <property type="nucleotide sequence ID" value="XM_056685639.1"/>
</dbReference>
<evidence type="ECO:0000313" key="3">
    <source>
        <dbReference type="Proteomes" id="UP001149163"/>
    </source>
</evidence>
<feature type="region of interest" description="Disordered" evidence="1">
    <location>
        <begin position="1"/>
        <end position="181"/>
    </location>
</feature>
<protein>
    <submittedName>
        <fullName evidence="2">Uncharacterized protein</fullName>
    </submittedName>
</protein>
<dbReference type="GeneID" id="81424815"/>
<organism evidence="2 3">
    <name type="scientific">Penicillium canariense</name>
    <dbReference type="NCBI Taxonomy" id="189055"/>
    <lineage>
        <taxon>Eukaryota</taxon>
        <taxon>Fungi</taxon>
        <taxon>Dikarya</taxon>
        <taxon>Ascomycota</taxon>
        <taxon>Pezizomycotina</taxon>
        <taxon>Eurotiomycetes</taxon>
        <taxon>Eurotiomycetidae</taxon>
        <taxon>Eurotiales</taxon>
        <taxon>Aspergillaceae</taxon>
        <taxon>Penicillium</taxon>
    </lineage>
</organism>
<feature type="compositionally biased region" description="Pro residues" evidence="1">
    <location>
        <begin position="1"/>
        <end position="10"/>
    </location>
</feature>
<sequence length="453" mass="49149">MATTPPPPSPSSLRIPTAPRHGAGYDQFEPYPTRFSARLANQRASRTTERTPEPVWPGSPSKMRSRASPKKYRRIDGETMSPPGSSSKSMGSEASKPPPNFTFATSESELDISGRHHHQQSAHSQPHSAANEALPTPAKTPSKRKVQGDLSSTSRTLFPSNSRMSAKKPSPFSLESFEAPASKDIQIFTDSRDRIPVAGAAEKNPFASKSEAAGSIRRAPRRMYKSGESSNSQNAPVTASSHGNITPSDDEYLSTPEDGMTMIFRGKKVHTKFEFEDEDEGNDEMGLFAARPDLLDDSQDILNSVKPLTRNSVKPRVLFPGPKNDKPLHEEEAATDEEDSEDAEVEPSHVNSTLFSPSLDCPPAPGATRLLRSNARFATQVDETPSGTKALDTKRKRISPFDQWLRKKQAPEDVSAPTTPAKRQADRTGSPVAQPSAKKTRSARGGAATAPLA</sequence>
<dbReference type="Proteomes" id="UP001149163">
    <property type="component" value="Unassembled WGS sequence"/>
</dbReference>
<feature type="compositionally biased region" description="Polar residues" evidence="1">
    <location>
        <begin position="227"/>
        <end position="247"/>
    </location>
</feature>
<gene>
    <name evidence="2" type="ORF">N7482_003514</name>
</gene>
<dbReference type="AlphaFoldDB" id="A0A9W9LPD8"/>
<feature type="region of interest" description="Disordered" evidence="1">
    <location>
        <begin position="199"/>
        <end position="256"/>
    </location>
</feature>
<feature type="compositionally biased region" description="Basic and acidic residues" evidence="1">
    <location>
        <begin position="323"/>
        <end position="332"/>
    </location>
</feature>
<feature type="compositionally biased region" description="Low complexity" evidence="1">
    <location>
        <begin position="121"/>
        <end position="130"/>
    </location>
</feature>
<keyword evidence="3" id="KW-1185">Reference proteome</keyword>
<reference evidence="2" key="1">
    <citation type="submission" date="2022-11" db="EMBL/GenBank/DDBJ databases">
        <authorList>
            <person name="Petersen C."/>
        </authorList>
    </citation>
    <scope>NUCLEOTIDE SEQUENCE</scope>
    <source>
        <strain evidence="2">IBT 26290</strain>
    </source>
</reference>
<feature type="compositionally biased region" description="Acidic residues" evidence="1">
    <location>
        <begin position="333"/>
        <end position="345"/>
    </location>
</feature>
<feature type="compositionally biased region" description="Low complexity" evidence="1">
    <location>
        <begin position="80"/>
        <end position="95"/>
    </location>
</feature>
<dbReference type="EMBL" id="JAPQKN010000002">
    <property type="protein sequence ID" value="KAJ5167920.1"/>
    <property type="molecule type" value="Genomic_DNA"/>
</dbReference>
<comment type="caution">
    <text evidence="2">The sequence shown here is derived from an EMBL/GenBank/DDBJ whole genome shotgun (WGS) entry which is preliminary data.</text>
</comment>
<evidence type="ECO:0000256" key="1">
    <source>
        <dbReference type="SAM" id="MobiDB-lite"/>
    </source>
</evidence>
<feature type="compositionally biased region" description="Polar residues" evidence="1">
    <location>
        <begin position="149"/>
        <end position="164"/>
    </location>
</feature>
<name>A0A9W9LPD8_9EURO</name>
<evidence type="ECO:0000313" key="2">
    <source>
        <dbReference type="EMBL" id="KAJ5167920.1"/>
    </source>
</evidence>
<accession>A0A9W9LPD8</accession>